<dbReference type="Pfam" id="PF09423">
    <property type="entry name" value="PhoD"/>
    <property type="match status" value="1"/>
</dbReference>
<evidence type="ECO:0000259" key="1">
    <source>
        <dbReference type="Pfam" id="PF09423"/>
    </source>
</evidence>
<dbReference type="EMBL" id="WHUG01000004">
    <property type="protein sequence ID" value="MQA39130.1"/>
    <property type="molecule type" value="Genomic_DNA"/>
</dbReference>
<protein>
    <recommendedName>
        <fullName evidence="1">PhoD-like phosphatase metallophosphatase domain-containing protein</fullName>
    </recommendedName>
</protein>
<evidence type="ECO:0000313" key="2">
    <source>
        <dbReference type="EMBL" id="MQA39130.1"/>
    </source>
</evidence>
<dbReference type="PANTHER" id="PTHR33987:SF1">
    <property type="entry name" value="CALCINEURIN-LIKE METALLO-PHOSPHOESTERASE SUPERFAMILY PROTEIN"/>
    <property type="match status" value="1"/>
</dbReference>
<dbReference type="AlphaFoldDB" id="A0A6A7N2H9"/>
<accession>A0A6A7N2H9</accession>
<dbReference type="InterPro" id="IPR038607">
    <property type="entry name" value="PhoD-like_sf"/>
</dbReference>
<dbReference type="SUPFAM" id="SSF56300">
    <property type="entry name" value="Metallo-dependent phosphatases"/>
    <property type="match status" value="1"/>
</dbReference>
<sequence>MKIALTSCAKLQQIDPQPVWQEILDEDPDVLLLLGDTVYLGHDHHTDPAVLGAELRALYAAQFKEAHFQALLAHMAEHEKRVVAIYDDHDFLGNNRYGGDHDPALREAARQEFVNAFGIKANPDVYRVVRAAPVDIIVLDERYYRSSPHQSADNRDAILGAVQWEWLEQVFRSSTMQFIMVASSSTVHRIGDESWAQYPAACTRLCDLMRGRPGAFIASGDVHDNYLEDDNGVIEIVSSGVARKTLLFGRPLKNYGILTFSADQMRVELRSTKAGSKHDITLDRSRWSLDQADDVAHTGPVNVALR</sequence>
<dbReference type="PANTHER" id="PTHR33987">
    <property type="entry name" value="CALCINEURIN-LIKE METALLO-PHOSPHOESTERASE SUPERFAMILY PROTEIN"/>
    <property type="match status" value="1"/>
</dbReference>
<dbReference type="Gene3D" id="3.60.21.70">
    <property type="entry name" value="PhoD-like phosphatase"/>
    <property type="match status" value="1"/>
</dbReference>
<proteinExistence type="predicted"/>
<dbReference type="InterPro" id="IPR018946">
    <property type="entry name" value="PhoD-like_MPP"/>
</dbReference>
<dbReference type="RefSeq" id="WP_152838411.1">
    <property type="nucleotide sequence ID" value="NZ_WHUG01000004.1"/>
</dbReference>
<dbReference type="Proteomes" id="UP000440498">
    <property type="component" value="Unassembled WGS sequence"/>
</dbReference>
<comment type="caution">
    <text evidence="2">The sequence shown here is derived from an EMBL/GenBank/DDBJ whole genome shotgun (WGS) entry which is preliminary data.</text>
</comment>
<organism evidence="2 3">
    <name type="scientific">Rugamonas aquatica</name>
    <dbReference type="NCBI Taxonomy" id="2743357"/>
    <lineage>
        <taxon>Bacteria</taxon>
        <taxon>Pseudomonadati</taxon>
        <taxon>Pseudomonadota</taxon>
        <taxon>Betaproteobacteria</taxon>
        <taxon>Burkholderiales</taxon>
        <taxon>Oxalobacteraceae</taxon>
        <taxon>Telluria group</taxon>
        <taxon>Rugamonas</taxon>
    </lineage>
</organism>
<dbReference type="InterPro" id="IPR029052">
    <property type="entry name" value="Metallo-depent_PP-like"/>
</dbReference>
<gene>
    <name evidence="2" type="ORF">GEV02_13305</name>
</gene>
<name>A0A6A7N2H9_9BURK</name>
<evidence type="ECO:0000313" key="3">
    <source>
        <dbReference type="Proteomes" id="UP000440498"/>
    </source>
</evidence>
<keyword evidence="3" id="KW-1185">Reference proteome</keyword>
<reference evidence="2 3" key="1">
    <citation type="submission" date="2019-10" db="EMBL/GenBank/DDBJ databases">
        <title>Two novel species isolated from a subtropical stream in China.</title>
        <authorList>
            <person name="Lu H."/>
        </authorList>
    </citation>
    <scope>NUCLEOTIDE SEQUENCE [LARGE SCALE GENOMIC DNA]</scope>
    <source>
        <strain evidence="2 3">FT29W</strain>
    </source>
</reference>
<feature type="domain" description="PhoD-like phosphatase metallophosphatase" evidence="1">
    <location>
        <begin position="4"/>
        <end position="229"/>
    </location>
</feature>